<sequence>MSDSSRLSSHSTTTIIQPPDEAPADFNFPNNSEKKSAVDPYLVRFEENDPLNPKNWSYAKKWYLTLAGGLLVLNATFSSTAPSAIIPSLQQQCGFSEEIGTLTVALFVTGYCVGPLLWGPLSEQYGRRPIFIISFFVYMCFQIGCALAPNTAAILIFRFLGGTFAAAPLANSGALISDIWDAGERGTALAIFTVAPFAGPAIGPTVAGYLVVAHVSWRWLFWILTIFAGVCWLQIVLTIPETYTPILLVKKAKALRKQTGDERYHAAMEIQQFSFAERVEGVLARPFKILFTEPMLMAITLYMSFVYGCIYLLFEAYPIVFTEGHHLNAGVSGLMFLPLPIGGCLAVIMYIFIINPRYERKAKECAPNPVPPEFRLELAMLAAPFFVVSFFWFAWTSYPSISLWAPMMSGLLLGWSICCIFLALFNYIIDAYLFVAASALASNTVVRSLFGAGFPLFATQMYVRLGPQWASSLIGFIALLLTPIPFVLVKYGPTLRLKSKYAPSGPAKSSSPV</sequence>
<dbReference type="EMBL" id="MU266605">
    <property type="protein sequence ID" value="KAH7920091.1"/>
    <property type="molecule type" value="Genomic_DNA"/>
</dbReference>
<keyword evidence="2" id="KW-1185">Reference proteome</keyword>
<reference evidence="1" key="1">
    <citation type="journal article" date="2021" name="New Phytol.">
        <title>Evolutionary innovations through gain and loss of genes in the ectomycorrhizal Boletales.</title>
        <authorList>
            <person name="Wu G."/>
            <person name="Miyauchi S."/>
            <person name="Morin E."/>
            <person name="Kuo A."/>
            <person name="Drula E."/>
            <person name="Varga T."/>
            <person name="Kohler A."/>
            <person name="Feng B."/>
            <person name="Cao Y."/>
            <person name="Lipzen A."/>
            <person name="Daum C."/>
            <person name="Hundley H."/>
            <person name="Pangilinan J."/>
            <person name="Johnson J."/>
            <person name="Barry K."/>
            <person name="LaButti K."/>
            <person name="Ng V."/>
            <person name="Ahrendt S."/>
            <person name="Min B."/>
            <person name="Choi I.G."/>
            <person name="Park H."/>
            <person name="Plett J.M."/>
            <person name="Magnuson J."/>
            <person name="Spatafora J.W."/>
            <person name="Nagy L.G."/>
            <person name="Henrissat B."/>
            <person name="Grigoriev I.V."/>
            <person name="Yang Z.L."/>
            <person name="Xu J."/>
            <person name="Martin F.M."/>
        </authorList>
    </citation>
    <scope>NUCLEOTIDE SEQUENCE</scope>
    <source>
        <strain evidence="1">KUC20120723A-06</strain>
    </source>
</reference>
<protein>
    <submittedName>
        <fullName evidence="1">MFS general substrate transporter</fullName>
    </submittedName>
</protein>
<dbReference type="Proteomes" id="UP000790709">
    <property type="component" value="Unassembled WGS sequence"/>
</dbReference>
<evidence type="ECO:0000313" key="2">
    <source>
        <dbReference type="Proteomes" id="UP000790709"/>
    </source>
</evidence>
<evidence type="ECO:0000313" key="1">
    <source>
        <dbReference type="EMBL" id="KAH7920091.1"/>
    </source>
</evidence>
<comment type="caution">
    <text evidence="1">The sequence shown here is derived from an EMBL/GenBank/DDBJ whole genome shotgun (WGS) entry which is preliminary data.</text>
</comment>
<organism evidence="1 2">
    <name type="scientific">Leucogyrophana mollusca</name>
    <dbReference type="NCBI Taxonomy" id="85980"/>
    <lineage>
        <taxon>Eukaryota</taxon>
        <taxon>Fungi</taxon>
        <taxon>Dikarya</taxon>
        <taxon>Basidiomycota</taxon>
        <taxon>Agaricomycotina</taxon>
        <taxon>Agaricomycetes</taxon>
        <taxon>Agaricomycetidae</taxon>
        <taxon>Boletales</taxon>
        <taxon>Boletales incertae sedis</taxon>
        <taxon>Leucogyrophana</taxon>
    </lineage>
</organism>
<name>A0ACB8B2T1_9AGAM</name>
<proteinExistence type="predicted"/>
<accession>A0ACB8B2T1</accession>
<gene>
    <name evidence="1" type="ORF">BV22DRAFT_1199162</name>
</gene>